<feature type="binding site" evidence="10">
    <location>
        <position position="202"/>
    </location>
    <ligand>
        <name>[4Fe-4S] cluster</name>
        <dbReference type="ChEBI" id="CHEBI:49883"/>
    </ligand>
</feature>
<evidence type="ECO:0000256" key="7">
    <source>
        <dbReference type="ARBA" id="ARBA00029514"/>
    </source>
</evidence>
<comment type="subcellular location">
    <subcellularLocation>
        <location evidence="10">Cytoplasm</location>
    </subcellularLocation>
</comment>
<evidence type="ECO:0000259" key="11">
    <source>
        <dbReference type="Pfam" id="PF01507"/>
    </source>
</evidence>
<protein>
    <recommendedName>
        <fullName evidence="7 10">Adenosine 5'-phosphosulfate reductase</fullName>
        <shortName evidence="10">APS reductase</shortName>
        <ecNumber evidence="6 10">1.8.4.10</ecNumber>
    </recommendedName>
    <alternativeName>
        <fullName evidence="9 10">5'-adenylylsulfate reductase</fullName>
    </alternativeName>
    <alternativeName>
        <fullName evidence="8 10">Thioredoxin-dependent 5'-adenylylsulfate reductase</fullName>
    </alternativeName>
</protein>
<feature type="binding site" evidence="10">
    <location>
        <position position="119"/>
    </location>
    <ligand>
        <name>[4Fe-4S] cluster</name>
        <dbReference type="ChEBI" id="CHEBI:49883"/>
    </ligand>
</feature>
<evidence type="ECO:0000313" key="13">
    <source>
        <dbReference type="Proteomes" id="UP001579974"/>
    </source>
</evidence>
<reference evidence="12 13" key="1">
    <citation type="journal article" date="2024" name="Int. J. Mol. Sci.">
        <title>Exploration of Alicyclobacillus spp. Genome in Search of Antibiotic Resistance.</title>
        <authorList>
            <person name="Bucka-Kolendo J."/>
            <person name="Kiousi D.E."/>
            <person name="Dekowska A."/>
            <person name="Mikolajczuk-Szczyrba A."/>
            <person name="Karadedos D.M."/>
            <person name="Michael P."/>
            <person name="Galanis A."/>
            <person name="Sokolowska B."/>
        </authorList>
    </citation>
    <scope>NUCLEOTIDE SEQUENCE [LARGE SCALE GENOMIC DNA]</scope>
    <source>
        <strain evidence="12 13">KKP 3000</strain>
    </source>
</reference>
<comment type="cofactor">
    <cofactor evidence="10">
        <name>[4Fe-4S] cluster</name>
        <dbReference type="ChEBI" id="CHEBI:49883"/>
    </cofactor>
    <text evidence="10">Binds 1 [4Fe-4S] cluster per subunit.</text>
</comment>
<comment type="caution">
    <text evidence="12">The sequence shown here is derived from an EMBL/GenBank/DDBJ whole genome shotgun (WGS) entry which is preliminary data.</text>
</comment>
<comment type="catalytic activity">
    <reaction evidence="10">
        <text>[thioredoxin]-disulfide + sulfite + AMP + 2 H(+) = adenosine 5'-phosphosulfate + [thioredoxin]-dithiol</text>
        <dbReference type="Rhea" id="RHEA:21976"/>
        <dbReference type="Rhea" id="RHEA-COMP:10698"/>
        <dbReference type="Rhea" id="RHEA-COMP:10700"/>
        <dbReference type="ChEBI" id="CHEBI:15378"/>
        <dbReference type="ChEBI" id="CHEBI:17359"/>
        <dbReference type="ChEBI" id="CHEBI:29950"/>
        <dbReference type="ChEBI" id="CHEBI:50058"/>
        <dbReference type="ChEBI" id="CHEBI:58243"/>
        <dbReference type="ChEBI" id="CHEBI:456215"/>
        <dbReference type="EC" id="1.8.4.10"/>
    </reaction>
</comment>
<evidence type="ECO:0000256" key="2">
    <source>
        <dbReference type="ARBA" id="ARBA00022490"/>
    </source>
</evidence>
<dbReference type="SUPFAM" id="SSF52402">
    <property type="entry name" value="Adenine nucleotide alpha hydrolases-like"/>
    <property type="match status" value="1"/>
</dbReference>
<dbReference type="Proteomes" id="UP001579974">
    <property type="component" value="Unassembled WGS sequence"/>
</dbReference>
<keyword evidence="3 10" id="KW-0560">Oxidoreductase</keyword>
<dbReference type="CDD" id="cd23945">
    <property type="entry name" value="PAPS_reductase"/>
    <property type="match status" value="1"/>
</dbReference>
<proteinExistence type="inferred from homology"/>
<dbReference type="RefSeq" id="WP_275474350.1">
    <property type="nucleotide sequence ID" value="NZ_CP162940.1"/>
</dbReference>
<dbReference type="EC" id="1.8.4.10" evidence="6 10"/>
<dbReference type="InterPro" id="IPR002500">
    <property type="entry name" value="PAPS_reduct_dom"/>
</dbReference>
<dbReference type="NCBIfam" id="NF002537">
    <property type="entry name" value="PRK02090.1"/>
    <property type="match status" value="1"/>
</dbReference>
<keyword evidence="10" id="KW-0411">Iron-sulfur</keyword>
<keyword evidence="10" id="KW-0408">Iron</keyword>
<evidence type="ECO:0000256" key="6">
    <source>
        <dbReference type="ARBA" id="ARBA00024386"/>
    </source>
</evidence>
<dbReference type="InterPro" id="IPR011798">
    <property type="entry name" value="APS_reductase"/>
</dbReference>
<dbReference type="HAMAP" id="MF_00063">
    <property type="entry name" value="CysH"/>
    <property type="match status" value="1"/>
</dbReference>
<evidence type="ECO:0000256" key="3">
    <source>
        <dbReference type="ARBA" id="ARBA00023002"/>
    </source>
</evidence>
<dbReference type="PIRSF" id="PIRSF000857">
    <property type="entry name" value="PAPS_reductase"/>
    <property type="match status" value="1"/>
</dbReference>
<feature type="domain" description="Phosphoadenosine phosphosulphate reductase" evidence="11">
    <location>
        <begin position="37"/>
        <end position="208"/>
    </location>
</feature>
<feature type="binding site" evidence="10">
    <location>
        <position position="205"/>
    </location>
    <ligand>
        <name>[4Fe-4S] cluster</name>
        <dbReference type="ChEBI" id="CHEBI:49883"/>
    </ligand>
</feature>
<evidence type="ECO:0000256" key="4">
    <source>
        <dbReference type="ARBA" id="ARBA00024298"/>
    </source>
</evidence>
<dbReference type="Gene3D" id="3.40.50.620">
    <property type="entry name" value="HUPs"/>
    <property type="match status" value="1"/>
</dbReference>
<evidence type="ECO:0000256" key="5">
    <source>
        <dbReference type="ARBA" id="ARBA00024327"/>
    </source>
</evidence>
<comment type="function">
    <text evidence="4 10">Catalyzes the formation of sulfite from adenosine 5'-phosphosulfate (APS) using thioredoxin as an electron donor.</text>
</comment>
<dbReference type="InterPro" id="IPR004511">
    <property type="entry name" value="PAPS/APS_Rdtase"/>
</dbReference>
<dbReference type="EMBL" id="JBDXSU010000034">
    <property type="protein sequence ID" value="MFB5193000.1"/>
    <property type="molecule type" value="Genomic_DNA"/>
</dbReference>
<sequence length="232" mass="26834">MSSLVLDEQTIETLAKEYETSTPEDILNAALARVPNMTFACSFGAEDMVILDMLKSMNARVNVFYLDTHMLFKETYQLIEAAKQRYHLFHFTRVEPALTVAEQALKHGEELWRRDPNQCCRLRKVEPLTKHLQQYDGWITGIRRDQAPTRAKAQAFEVDRKFHLVKVNPLILWTEEDVWTYIQQHGVPYNPLHDQGYPSIGCFHCTRPVAPGEDPRSGRWAGFSKTECGLHR</sequence>
<accession>A0ABV5ALS8</accession>
<name>A0ABV5ALS8_9BACL</name>
<keyword evidence="13" id="KW-1185">Reference proteome</keyword>
<feature type="active site" description="Nucleophile; cysteine thiosulfonate intermediate" evidence="10">
    <location>
        <position position="228"/>
    </location>
</feature>
<comment type="similarity">
    <text evidence="1 10">Belongs to the PAPS reductase family. CysH subfamily.</text>
</comment>
<evidence type="ECO:0000256" key="1">
    <source>
        <dbReference type="ARBA" id="ARBA00009732"/>
    </source>
</evidence>
<evidence type="ECO:0000256" key="8">
    <source>
        <dbReference type="ARBA" id="ARBA00030894"/>
    </source>
</evidence>
<dbReference type="NCBIfam" id="TIGR02055">
    <property type="entry name" value="APS_reductase"/>
    <property type="match status" value="1"/>
</dbReference>
<dbReference type="PANTHER" id="PTHR46509">
    <property type="entry name" value="PHOSPHOADENOSINE PHOSPHOSULFATE REDUCTASE"/>
    <property type="match status" value="1"/>
</dbReference>
<dbReference type="InterPro" id="IPR014729">
    <property type="entry name" value="Rossmann-like_a/b/a_fold"/>
</dbReference>
<keyword evidence="2 10" id="KW-0963">Cytoplasm</keyword>
<dbReference type="Pfam" id="PF01507">
    <property type="entry name" value="PAPS_reduct"/>
    <property type="match status" value="1"/>
</dbReference>
<dbReference type="GO" id="GO:0004604">
    <property type="term" value="F:phosphoadenylyl-sulfate reductase (thioredoxin) activity"/>
    <property type="evidence" value="ECO:0007669"/>
    <property type="project" value="UniProtKB-EC"/>
</dbReference>
<organism evidence="12 13">
    <name type="scientific">Alicyclobacillus fastidiosus</name>
    <dbReference type="NCBI Taxonomy" id="392011"/>
    <lineage>
        <taxon>Bacteria</taxon>
        <taxon>Bacillati</taxon>
        <taxon>Bacillota</taxon>
        <taxon>Bacilli</taxon>
        <taxon>Bacillales</taxon>
        <taxon>Alicyclobacillaceae</taxon>
        <taxon>Alicyclobacillus</taxon>
    </lineage>
</organism>
<evidence type="ECO:0000256" key="10">
    <source>
        <dbReference type="HAMAP-Rule" id="MF_00063"/>
    </source>
</evidence>
<feature type="binding site" evidence="10">
    <location>
        <position position="120"/>
    </location>
    <ligand>
        <name>[4Fe-4S] cluster</name>
        <dbReference type="ChEBI" id="CHEBI:49883"/>
    </ligand>
</feature>
<evidence type="ECO:0000256" key="9">
    <source>
        <dbReference type="ARBA" id="ARBA00032041"/>
    </source>
</evidence>
<dbReference type="PANTHER" id="PTHR46509:SF1">
    <property type="entry name" value="PHOSPHOADENOSINE PHOSPHOSULFATE REDUCTASE"/>
    <property type="match status" value="1"/>
</dbReference>
<dbReference type="NCBIfam" id="TIGR00434">
    <property type="entry name" value="cysH"/>
    <property type="match status" value="1"/>
</dbReference>
<gene>
    <name evidence="10" type="primary">cysH</name>
    <name evidence="12" type="ORF">KKP3000_002595</name>
</gene>
<comment type="pathway">
    <text evidence="5 10">Sulfur metabolism; hydrogen sulfide biosynthesis; sulfite from sulfate.</text>
</comment>
<keyword evidence="10" id="KW-0479">Metal-binding</keyword>
<evidence type="ECO:0000313" key="12">
    <source>
        <dbReference type="EMBL" id="MFB5193000.1"/>
    </source>
</evidence>